<organism evidence="8">
    <name type="scientific">Culicoides sonorensis</name>
    <name type="common">Biting midge</name>
    <dbReference type="NCBI Taxonomy" id="179676"/>
    <lineage>
        <taxon>Eukaryota</taxon>
        <taxon>Metazoa</taxon>
        <taxon>Ecdysozoa</taxon>
        <taxon>Arthropoda</taxon>
        <taxon>Hexapoda</taxon>
        <taxon>Insecta</taxon>
        <taxon>Pterygota</taxon>
        <taxon>Neoptera</taxon>
        <taxon>Endopterygota</taxon>
        <taxon>Diptera</taxon>
        <taxon>Nematocera</taxon>
        <taxon>Chironomoidea</taxon>
        <taxon>Ceratopogonidae</taxon>
        <taxon>Ceratopogoninae</taxon>
        <taxon>Culicoides</taxon>
        <taxon>Monoculicoides</taxon>
    </lineage>
</organism>
<feature type="disulfide bond" evidence="6">
    <location>
        <begin position="161"/>
        <end position="180"/>
    </location>
</feature>
<dbReference type="CDD" id="cd03127">
    <property type="entry name" value="tetraspanin_LEL"/>
    <property type="match status" value="1"/>
</dbReference>
<comment type="similarity">
    <text evidence="2 7">Belongs to the tetraspanin (TM4SF) family.</text>
</comment>
<sequence length="241" mass="27381">MTQMGRREGAEILVNQIACIKYTLFCFNVVTWLFGFALFILSVWYRAEPGFEEWVRMLDIYIYYLGLYFLIAAGVLIMITSFLGCCASLVEHKFALLVFIGSQVLCFLVTIIGTALLLDYSTFNSSIEPRVHRRMMELIMNSEYEPYSTTLQIIQENIGCCGADGPNDYMHLRQPLPLECRDSVTGNAFFSGCVDELIWYLEDKSKYVAVLGLTIALLHVVNAVLGIVFVQATKREEKVLQ</sequence>
<dbReference type="PIRSF" id="PIRSF002419">
    <property type="entry name" value="Tetraspanin"/>
    <property type="match status" value="1"/>
</dbReference>
<keyword evidence="5 7" id="KW-0472">Membrane</keyword>
<keyword evidence="6" id="KW-1015">Disulfide bond</keyword>
<feature type="transmembrane region" description="Helical" evidence="7">
    <location>
        <begin position="20"/>
        <end position="41"/>
    </location>
</feature>
<dbReference type="EMBL" id="UFQT01000227">
    <property type="protein sequence ID" value="SSX22061.1"/>
    <property type="molecule type" value="Genomic_DNA"/>
</dbReference>
<evidence type="ECO:0000256" key="6">
    <source>
        <dbReference type="PIRSR" id="PIRSR002419-1"/>
    </source>
</evidence>
<keyword evidence="4 7" id="KW-1133">Transmembrane helix</keyword>
<evidence type="ECO:0000256" key="3">
    <source>
        <dbReference type="ARBA" id="ARBA00022692"/>
    </source>
</evidence>
<proteinExistence type="inferred from homology"/>
<evidence type="ECO:0000256" key="5">
    <source>
        <dbReference type="ARBA" id="ARBA00023136"/>
    </source>
</evidence>
<evidence type="ECO:0000256" key="1">
    <source>
        <dbReference type="ARBA" id="ARBA00004141"/>
    </source>
</evidence>
<dbReference type="PROSITE" id="PS00421">
    <property type="entry name" value="TM4_1"/>
    <property type="match status" value="1"/>
</dbReference>
<evidence type="ECO:0000256" key="2">
    <source>
        <dbReference type="ARBA" id="ARBA00006840"/>
    </source>
</evidence>
<dbReference type="GO" id="GO:0005886">
    <property type="term" value="C:plasma membrane"/>
    <property type="evidence" value="ECO:0007669"/>
    <property type="project" value="TreeGrafter"/>
</dbReference>
<comment type="subcellular location">
    <subcellularLocation>
        <location evidence="1 7">Membrane</location>
        <topology evidence="1 7">Multi-pass membrane protein</topology>
    </subcellularLocation>
</comment>
<dbReference type="Gene3D" id="1.10.1450.10">
    <property type="entry name" value="Tetraspanin"/>
    <property type="match status" value="1"/>
</dbReference>
<dbReference type="PANTHER" id="PTHR19282:SF555">
    <property type="entry name" value="TETRASPANIN-2A"/>
    <property type="match status" value="1"/>
</dbReference>
<dbReference type="InterPro" id="IPR018503">
    <property type="entry name" value="Tetraspanin_CS"/>
</dbReference>
<name>A0A336LYH5_CULSO</name>
<evidence type="ECO:0000313" key="8">
    <source>
        <dbReference type="EMBL" id="SSX22061.1"/>
    </source>
</evidence>
<dbReference type="InterPro" id="IPR008952">
    <property type="entry name" value="Tetraspanin_EC2_sf"/>
</dbReference>
<gene>
    <name evidence="8" type="primary">CSON005920</name>
</gene>
<feature type="transmembrane region" description="Helical" evidence="7">
    <location>
        <begin position="207"/>
        <end position="230"/>
    </location>
</feature>
<feature type="transmembrane region" description="Helical" evidence="7">
    <location>
        <begin position="94"/>
        <end position="118"/>
    </location>
</feature>
<evidence type="ECO:0000256" key="7">
    <source>
        <dbReference type="RuleBase" id="RU361218"/>
    </source>
</evidence>
<dbReference type="PRINTS" id="PR00259">
    <property type="entry name" value="TMFOUR"/>
</dbReference>
<evidence type="ECO:0000256" key="4">
    <source>
        <dbReference type="ARBA" id="ARBA00022989"/>
    </source>
</evidence>
<dbReference type="Pfam" id="PF00335">
    <property type="entry name" value="Tetraspanin"/>
    <property type="match status" value="1"/>
</dbReference>
<keyword evidence="3 7" id="KW-0812">Transmembrane</keyword>
<protein>
    <recommendedName>
        <fullName evidence="7">Tetraspanin</fullName>
    </recommendedName>
</protein>
<dbReference type="InterPro" id="IPR000301">
    <property type="entry name" value="Tetraspanin_animals"/>
</dbReference>
<reference evidence="8" key="1">
    <citation type="submission" date="2018-07" db="EMBL/GenBank/DDBJ databases">
        <authorList>
            <person name="Quirk P.G."/>
            <person name="Krulwich T.A."/>
        </authorList>
    </citation>
    <scope>NUCLEOTIDE SEQUENCE</scope>
</reference>
<accession>A0A336LYH5</accession>
<dbReference type="SUPFAM" id="SSF48652">
    <property type="entry name" value="Tetraspanin"/>
    <property type="match status" value="1"/>
</dbReference>
<dbReference type="AlphaFoldDB" id="A0A336LYH5"/>
<feature type="transmembrane region" description="Helical" evidence="7">
    <location>
        <begin position="61"/>
        <end position="87"/>
    </location>
</feature>
<dbReference type="InterPro" id="IPR018499">
    <property type="entry name" value="Tetraspanin/Peripherin"/>
</dbReference>
<feature type="disulfide bond" evidence="6">
    <location>
        <begin position="160"/>
        <end position="193"/>
    </location>
</feature>
<dbReference type="OMA" id="YEFYIGI"/>
<dbReference type="PANTHER" id="PTHR19282">
    <property type="entry name" value="TETRASPANIN"/>
    <property type="match status" value="1"/>
</dbReference>
<dbReference type="VEuPathDB" id="VectorBase:CSON005920"/>